<keyword evidence="1" id="KW-1133">Transmembrane helix</keyword>
<dbReference type="RefSeq" id="WP_311596302.1">
    <property type="nucleotide sequence ID" value="NZ_JAVREM010000004.1"/>
</dbReference>
<organism evidence="2 3">
    <name type="scientific">Streptomyces millisiae</name>
    <dbReference type="NCBI Taxonomy" id="3075542"/>
    <lineage>
        <taxon>Bacteria</taxon>
        <taxon>Bacillati</taxon>
        <taxon>Actinomycetota</taxon>
        <taxon>Actinomycetes</taxon>
        <taxon>Kitasatosporales</taxon>
        <taxon>Streptomycetaceae</taxon>
        <taxon>Streptomyces</taxon>
    </lineage>
</organism>
<gene>
    <name evidence="2" type="ORF">RNC47_06365</name>
</gene>
<protein>
    <submittedName>
        <fullName evidence="2">Uncharacterized protein</fullName>
    </submittedName>
</protein>
<sequence length="58" mass="6320">MPTLLNHIAHTLVEGLLTQLPAQLLTTAIVAVVTSVLARRRHNRARRGVVRPADSEEG</sequence>
<dbReference type="Proteomes" id="UP001183420">
    <property type="component" value="Unassembled WGS sequence"/>
</dbReference>
<evidence type="ECO:0000313" key="3">
    <source>
        <dbReference type="Proteomes" id="UP001183420"/>
    </source>
</evidence>
<keyword evidence="3" id="KW-1185">Reference proteome</keyword>
<name>A0ABU2LK59_9ACTN</name>
<reference evidence="3" key="1">
    <citation type="submission" date="2023-07" db="EMBL/GenBank/DDBJ databases">
        <title>30 novel species of actinomycetes from the DSMZ collection.</title>
        <authorList>
            <person name="Nouioui I."/>
        </authorList>
    </citation>
    <scope>NUCLEOTIDE SEQUENCE [LARGE SCALE GENOMIC DNA]</scope>
    <source>
        <strain evidence="3">DSM 44918</strain>
    </source>
</reference>
<keyword evidence="1" id="KW-0812">Transmembrane</keyword>
<accession>A0ABU2LK59</accession>
<evidence type="ECO:0000313" key="2">
    <source>
        <dbReference type="EMBL" id="MDT0317966.1"/>
    </source>
</evidence>
<feature type="transmembrane region" description="Helical" evidence="1">
    <location>
        <begin position="20"/>
        <end position="38"/>
    </location>
</feature>
<comment type="caution">
    <text evidence="2">The sequence shown here is derived from an EMBL/GenBank/DDBJ whole genome shotgun (WGS) entry which is preliminary data.</text>
</comment>
<proteinExistence type="predicted"/>
<evidence type="ECO:0000256" key="1">
    <source>
        <dbReference type="SAM" id="Phobius"/>
    </source>
</evidence>
<keyword evidence="1" id="KW-0472">Membrane</keyword>
<dbReference type="EMBL" id="JAVREM010000004">
    <property type="protein sequence ID" value="MDT0317966.1"/>
    <property type="molecule type" value="Genomic_DNA"/>
</dbReference>